<organism evidence="2 3">
    <name type="scientific">Salvator merianae</name>
    <name type="common">Argentine black and white tegu</name>
    <name type="synonym">Tupinambis merianae</name>
    <dbReference type="NCBI Taxonomy" id="96440"/>
    <lineage>
        <taxon>Eukaryota</taxon>
        <taxon>Metazoa</taxon>
        <taxon>Chordata</taxon>
        <taxon>Craniata</taxon>
        <taxon>Vertebrata</taxon>
        <taxon>Euteleostomi</taxon>
        <taxon>Lepidosauria</taxon>
        <taxon>Squamata</taxon>
        <taxon>Bifurcata</taxon>
        <taxon>Unidentata</taxon>
        <taxon>Episquamata</taxon>
        <taxon>Laterata</taxon>
        <taxon>Teiioidea</taxon>
        <taxon>Teiidae</taxon>
        <taxon>Salvator</taxon>
    </lineage>
</organism>
<keyword evidence="3" id="KW-1185">Reference proteome</keyword>
<evidence type="ECO:0000313" key="2">
    <source>
        <dbReference type="Ensembl" id="ENSSMRP00000006829.1"/>
    </source>
</evidence>
<reference evidence="2" key="1">
    <citation type="submission" date="2025-08" db="UniProtKB">
        <authorList>
            <consortium name="Ensembl"/>
        </authorList>
    </citation>
    <scope>IDENTIFICATION</scope>
</reference>
<feature type="compositionally biased region" description="Basic and acidic residues" evidence="1">
    <location>
        <begin position="14"/>
        <end position="23"/>
    </location>
</feature>
<evidence type="ECO:0000256" key="1">
    <source>
        <dbReference type="SAM" id="MobiDB-lite"/>
    </source>
</evidence>
<dbReference type="GeneTree" id="ENSGT00390000018426"/>
<feature type="region of interest" description="Disordered" evidence="1">
    <location>
        <begin position="1"/>
        <end position="24"/>
    </location>
</feature>
<evidence type="ECO:0000313" key="3">
    <source>
        <dbReference type="Proteomes" id="UP000694421"/>
    </source>
</evidence>
<reference evidence="2" key="2">
    <citation type="submission" date="2025-09" db="UniProtKB">
        <authorList>
            <consortium name="Ensembl"/>
        </authorList>
    </citation>
    <scope>IDENTIFICATION</scope>
</reference>
<dbReference type="AlphaFoldDB" id="A0A8D0BDB7"/>
<proteinExistence type="predicted"/>
<accession>A0A8D0BDB7</accession>
<dbReference type="Ensembl" id="ENSSMRT00000008009.1">
    <property type="protein sequence ID" value="ENSSMRP00000006829.1"/>
    <property type="gene ID" value="ENSSMRG00000005538.1"/>
</dbReference>
<sequence length="147" mass="16978">MVEKKVSARSQDPSQRRILDRATRQRRLNRQLEALENDNFQDDPHANMPQLVKRLPQFDDDAETGGICREGVRALNWRPRPSVLVVTVVICNLLLRQCPVVPSREDSQPPKTQLTTGYKQHLVFTTCRYKVYTKQFDFSSTPLALVE</sequence>
<dbReference type="Proteomes" id="UP000694421">
    <property type="component" value="Unplaced"/>
</dbReference>
<protein>
    <submittedName>
        <fullName evidence="2">Zinc finger HIT-type containing 1</fullName>
    </submittedName>
</protein>
<name>A0A8D0BDB7_SALMN</name>